<sequence length="423" mass="48215">MMIMSVSDFIWRKGRGGVGSVRTGLLCLRGYDNKVKVFPYPLLSTLSEHLASLKSLFDTLQRSCGHGIRSFLTRRVSTQSISRVAGSIESEIQAWIDRESIDRLMKGLKDPLQIEEDELVGFLSQFEDRVLQGFNRELQDLVLKSKIFCLLERISCDPSCSRKVREQCAFVVSALIRFNKDVFVGQVLMGRLIHGVVSMASWKSMKVLCSLIKSIKSPLVDEIESNGEIPKIISFLDYKDLHLRVVTMDCILEIGYFGRKEAIEAMLREALIKKLVELQRSKLGGDLIDIGMFDDEKEKGKGETRFLENHPFASCVARFAVQLEVGEGLRQRERRAFKQEILNTEIGKIEPDSCANALINEQVKQLMEPRKLNISDTHRARFFDAYTVKSNYWLCPKAANSLAFGQDYIPWMHKSWELSTTIL</sequence>
<reference evidence="1 2" key="1">
    <citation type="journal article" date="2024" name="Plant Biotechnol. J.">
        <title>Genome and CRISPR/Cas9 system of a widespread forest tree (Populus alba) in the world.</title>
        <authorList>
            <person name="Liu Y.J."/>
            <person name="Jiang P.F."/>
            <person name="Han X.M."/>
            <person name="Li X.Y."/>
            <person name="Wang H.M."/>
            <person name="Wang Y.J."/>
            <person name="Wang X.X."/>
            <person name="Zeng Q.Y."/>
        </authorList>
    </citation>
    <scope>NUCLEOTIDE SEQUENCE [LARGE SCALE GENOMIC DNA]</scope>
    <source>
        <strain evidence="2">cv. PAL-ZL1</strain>
    </source>
</reference>
<evidence type="ECO:0000313" key="1">
    <source>
        <dbReference type="EMBL" id="KAL3585447.1"/>
    </source>
</evidence>
<proteinExistence type="predicted"/>
<protein>
    <submittedName>
        <fullName evidence="1">Uncharacterized protein</fullName>
    </submittedName>
</protein>
<comment type="caution">
    <text evidence="1">The sequence shown here is derived from an EMBL/GenBank/DDBJ whole genome shotgun (WGS) entry which is preliminary data.</text>
</comment>
<dbReference type="Proteomes" id="UP000309997">
    <property type="component" value="Unassembled WGS sequence"/>
</dbReference>
<dbReference type="EMBL" id="RCHU02000006">
    <property type="protein sequence ID" value="KAL3585447.1"/>
    <property type="molecule type" value="Genomic_DNA"/>
</dbReference>
<keyword evidence="2" id="KW-1185">Reference proteome</keyword>
<gene>
    <name evidence="1" type="ORF">D5086_012314</name>
</gene>
<accession>A0ACC4C315</accession>
<evidence type="ECO:0000313" key="2">
    <source>
        <dbReference type="Proteomes" id="UP000309997"/>
    </source>
</evidence>
<organism evidence="1 2">
    <name type="scientific">Populus alba</name>
    <name type="common">White poplar</name>
    <dbReference type="NCBI Taxonomy" id="43335"/>
    <lineage>
        <taxon>Eukaryota</taxon>
        <taxon>Viridiplantae</taxon>
        <taxon>Streptophyta</taxon>
        <taxon>Embryophyta</taxon>
        <taxon>Tracheophyta</taxon>
        <taxon>Spermatophyta</taxon>
        <taxon>Magnoliopsida</taxon>
        <taxon>eudicotyledons</taxon>
        <taxon>Gunneridae</taxon>
        <taxon>Pentapetalae</taxon>
        <taxon>rosids</taxon>
        <taxon>fabids</taxon>
        <taxon>Malpighiales</taxon>
        <taxon>Salicaceae</taxon>
        <taxon>Saliceae</taxon>
        <taxon>Populus</taxon>
    </lineage>
</organism>
<name>A0ACC4C315_POPAL</name>